<feature type="region of interest" description="Disordered" evidence="2">
    <location>
        <begin position="1038"/>
        <end position="1119"/>
    </location>
</feature>
<protein>
    <submittedName>
        <fullName evidence="3">Uncharacterized protein</fullName>
    </submittedName>
</protein>
<feature type="region of interest" description="Disordered" evidence="2">
    <location>
        <begin position="181"/>
        <end position="293"/>
    </location>
</feature>
<organism evidence="3 4">
    <name type="scientific">Lophium mytilinum</name>
    <dbReference type="NCBI Taxonomy" id="390894"/>
    <lineage>
        <taxon>Eukaryota</taxon>
        <taxon>Fungi</taxon>
        <taxon>Dikarya</taxon>
        <taxon>Ascomycota</taxon>
        <taxon>Pezizomycotina</taxon>
        <taxon>Dothideomycetes</taxon>
        <taxon>Pleosporomycetidae</taxon>
        <taxon>Mytilinidiales</taxon>
        <taxon>Mytilinidiaceae</taxon>
        <taxon>Lophium</taxon>
    </lineage>
</organism>
<keyword evidence="4" id="KW-1185">Reference proteome</keyword>
<feature type="compositionally biased region" description="Low complexity" evidence="2">
    <location>
        <begin position="880"/>
        <end position="924"/>
    </location>
</feature>
<gene>
    <name evidence="3" type="ORF">BU16DRAFT_522417</name>
</gene>
<evidence type="ECO:0000313" key="4">
    <source>
        <dbReference type="Proteomes" id="UP000799750"/>
    </source>
</evidence>
<dbReference type="AlphaFoldDB" id="A0A6A6RCI3"/>
<evidence type="ECO:0000313" key="3">
    <source>
        <dbReference type="EMBL" id="KAF2501443.1"/>
    </source>
</evidence>
<dbReference type="Proteomes" id="UP000799750">
    <property type="component" value="Unassembled WGS sequence"/>
</dbReference>
<feature type="compositionally biased region" description="Low complexity" evidence="2">
    <location>
        <begin position="210"/>
        <end position="226"/>
    </location>
</feature>
<feature type="region of interest" description="Disordered" evidence="2">
    <location>
        <begin position="880"/>
        <end position="970"/>
    </location>
</feature>
<name>A0A6A6RCI3_9PEZI</name>
<feature type="region of interest" description="Disordered" evidence="2">
    <location>
        <begin position="999"/>
        <end position="1021"/>
    </location>
</feature>
<evidence type="ECO:0000256" key="1">
    <source>
        <dbReference type="SAM" id="Coils"/>
    </source>
</evidence>
<feature type="coiled-coil region" evidence="1">
    <location>
        <begin position="434"/>
        <end position="496"/>
    </location>
</feature>
<feature type="region of interest" description="Disordered" evidence="2">
    <location>
        <begin position="395"/>
        <end position="433"/>
    </location>
</feature>
<evidence type="ECO:0000256" key="2">
    <source>
        <dbReference type="SAM" id="MobiDB-lite"/>
    </source>
</evidence>
<feature type="compositionally biased region" description="Polar residues" evidence="2">
    <location>
        <begin position="960"/>
        <end position="970"/>
    </location>
</feature>
<sequence length="1119" mass="122495">MASKFFTWTKGDRRAAAEAHRTGGLLPLATDFPDAHNNSSFATSSSQNAHARPQLQGLLSPSSCDAHGQCLAPASALHNAALSSVSSASNLLAVVNEMLRSPALTGSACPRSPLHKPLPGRPRSISLPPTPDIVELPGSLLLVNQGFPPASPVAASAASQTMRSVRSANLLSPTLAEYRAPAAPRDSRAGIPQHKKSLSEARVQRRSKSRPSLLLSPSSTTESKLTACSASTNGGQSSSNDSARARAGSDSSRSLQPSPMILEKRNGKQKMSNQGPSRHDEMSSNSSQLEELKATISAQDQTISTLSSQFASLQTSHEAHIASLSEAHEREISSLKTYARVLEEQSQQRSLHHASSNHLLMLLDTAEPQTPTAERPANPQIVPSATSIRSFQTALEEQPQLTPRATDPTADMRRLTRTLSSARRPKAQDDAPDYDETLKQNAELTIQNQQYKLNESALHRQIDRFMDKLKAANSDVRDLQKTVSTQKEHIDSLELEARVRDVDVDTSVKPALEDVKKLRNSVDYLETRLQVSNVARVDALEQIYNLKHDVNPFNRPQPSEKQLTIDLQEACIKIQVLENQLQRTGRYYENDVTTPSRSGSGTAIVPVQARENTPLKEPVKEDPSQAKVIAAFVDKLERQNCDIEVLNKQIREKDAVINDHQREYRRVNEAATGRYAVAEARLEEMEKRSEALEKRCDSWEGESNHWERKYNRSTAELKELTSKLDDAEIHILRLRREMEYFKRVLESEIRKRASFEIWAEVNDNRPLPQNATREDVDRMIALLQKRLKAHIAHTSGKVDNQLAEHEFRIEQLSKEVEFYVREIIYYKLDIKGYKKDIKNLSSALSLPSEASSPIGVGHRDIPVRAKFALASPRLGISATPSPTSIPMSASSSLQPATPATSAALSSPQASPAGKHVSSSLNKKLPPSPSEIMPPQTPERSSRRPSQTSPGPSPRTALRISHSQDTAVGTGVQNTLANPIALQREDTQRSASDSIITMYATARTPDWSPPRTTPERPVRPRHGLLEFVPKTDVLAAAEAEKQKEVDTGAGKAPMRGHGRSMSYSTAPLAPPQQRKRSGSGSGSVGANEGSSIPFVIGMGSPHNPALFSGPGAGMGDGEPF</sequence>
<dbReference type="OrthoDB" id="5431474at2759"/>
<proteinExistence type="predicted"/>
<feature type="coiled-coil region" evidence="1">
    <location>
        <begin position="643"/>
        <end position="737"/>
    </location>
</feature>
<feature type="compositionally biased region" description="Low complexity" evidence="2">
    <location>
        <begin position="237"/>
        <end position="254"/>
    </location>
</feature>
<accession>A0A6A6RCI3</accession>
<keyword evidence="1" id="KW-0175">Coiled coil</keyword>
<feature type="compositionally biased region" description="Gly residues" evidence="2">
    <location>
        <begin position="1109"/>
        <end position="1119"/>
    </location>
</feature>
<dbReference type="EMBL" id="MU004182">
    <property type="protein sequence ID" value="KAF2501443.1"/>
    <property type="molecule type" value="Genomic_DNA"/>
</dbReference>
<reference evidence="3" key="1">
    <citation type="journal article" date="2020" name="Stud. Mycol.">
        <title>101 Dothideomycetes genomes: a test case for predicting lifestyles and emergence of pathogens.</title>
        <authorList>
            <person name="Haridas S."/>
            <person name="Albert R."/>
            <person name="Binder M."/>
            <person name="Bloem J."/>
            <person name="Labutti K."/>
            <person name="Salamov A."/>
            <person name="Andreopoulos B."/>
            <person name="Baker S."/>
            <person name="Barry K."/>
            <person name="Bills G."/>
            <person name="Bluhm B."/>
            <person name="Cannon C."/>
            <person name="Castanera R."/>
            <person name="Culley D."/>
            <person name="Daum C."/>
            <person name="Ezra D."/>
            <person name="Gonzalez J."/>
            <person name="Henrissat B."/>
            <person name="Kuo A."/>
            <person name="Liang C."/>
            <person name="Lipzen A."/>
            <person name="Lutzoni F."/>
            <person name="Magnuson J."/>
            <person name="Mondo S."/>
            <person name="Nolan M."/>
            <person name="Ohm R."/>
            <person name="Pangilinan J."/>
            <person name="Park H.-J."/>
            <person name="Ramirez L."/>
            <person name="Alfaro M."/>
            <person name="Sun H."/>
            <person name="Tritt A."/>
            <person name="Yoshinaga Y."/>
            <person name="Zwiers L.-H."/>
            <person name="Turgeon B."/>
            <person name="Goodwin S."/>
            <person name="Spatafora J."/>
            <person name="Crous P."/>
            <person name="Grigoriev I."/>
        </authorList>
    </citation>
    <scope>NUCLEOTIDE SEQUENCE</scope>
    <source>
        <strain evidence="3">CBS 269.34</strain>
    </source>
</reference>